<dbReference type="InterPro" id="IPR010732">
    <property type="entry name" value="T6SS_TssG-like"/>
</dbReference>
<evidence type="ECO:0000313" key="1">
    <source>
        <dbReference type="EMBL" id="KTT19816.1"/>
    </source>
</evidence>
<evidence type="ECO:0000313" key="2">
    <source>
        <dbReference type="Proteomes" id="UP000072741"/>
    </source>
</evidence>
<dbReference type="PANTHER" id="PTHR35564">
    <property type="match status" value="1"/>
</dbReference>
<dbReference type="PANTHER" id="PTHR35564:SF4">
    <property type="entry name" value="CYTOPLASMIC PROTEIN"/>
    <property type="match status" value="1"/>
</dbReference>
<proteinExistence type="predicted"/>
<dbReference type="NCBIfam" id="TIGR03347">
    <property type="entry name" value="VI_chp_1"/>
    <property type="match status" value="1"/>
</dbReference>
<reference evidence="1 2" key="1">
    <citation type="journal article" date="2016" name="Front. Microbiol.">
        <title>Genomic Resource of Rice Seed Associated Bacteria.</title>
        <authorList>
            <person name="Midha S."/>
            <person name="Bansal K."/>
            <person name="Sharma S."/>
            <person name="Kumar N."/>
            <person name="Patil P.P."/>
            <person name="Chaudhry V."/>
            <person name="Patil P.B."/>
        </authorList>
    </citation>
    <scope>NUCLEOTIDE SEQUENCE [LARGE SCALE GENOMIC DNA]</scope>
    <source>
        <strain evidence="1 2">NS331</strain>
    </source>
</reference>
<accession>A0A147GSM7</accession>
<dbReference type="EMBL" id="LDSL01000088">
    <property type="protein sequence ID" value="KTT19816.1"/>
    <property type="molecule type" value="Genomic_DNA"/>
</dbReference>
<name>A0A147GSM7_9BURK</name>
<gene>
    <name evidence="1" type="ORF">NS331_14360</name>
</gene>
<dbReference type="RefSeq" id="WP_058642661.1">
    <property type="nucleotide sequence ID" value="NZ_LDSL01000088.1"/>
</dbReference>
<protein>
    <submittedName>
        <fullName evidence="1">Type VI secretion protein</fullName>
    </submittedName>
</protein>
<dbReference type="PATRIC" id="fig|433924.3.peg.4954"/>
<organism evidence="1 2">
    <name type="scientific">Pseudacidovorax intermedius</name>
    <dbReference type="NCBI Taxonomy" id="433924"/>
    <lineage>
        <taxon>Bacteria</taxon>
        <taxon>Pseudomonadati</taxon>
        <taxon>Pseudomonadota</taxon>
        <taxon>Betaproteobacteria</taxon>
        <taxon>Burkholderiales</taxon>
        <taxon>Comamonadaceae</taxon>
        <taxon>Pseudacidovorax</taxon>
    </lineage>
</organism>
<keyword evidence="2" id="KW-1185">Reference proteome</keyword>
<dbReference type="AlphaFoldDB" id="A0A147GSM7"/>
<dbReference type="Pfam" id="PF06996">
    <property type="entry name" value="T6SS_TssG"/>
    <property type="match status" value="1"/>
</dbReference>
<comment type="caution">
    <text evidence="1">The sequence shown here is derived from an EMBL/GenBank/DDBJ whole genome shotgun (WGS) entry which is preliminary data.</text>
</comment>
<dbReference type="Proteomes" id="UP000072741">
    <property type="component" value="Unassembled WGS sequence"/>
</dbReference>
<sequence>MNAAALLAAEAPRAWAWDWFALMRRLEALEPAMPRWGRALRPAAEPVRVGQEPSLAFAPASIQRFELPADGRPPLIRQHFFAYIGPNGPLPVHLSDFIRERALNHGDRTWLAFLDTFLHRFSLHLYRAWAQARPAPGMDRPGEDPFRHRVGALVGIGGSARRGRDEVADDARLHFAGWLARQVHCAEGVASVLGAYFGVPLRLERWVGHWMPLPDGECTRLGAAPARPPARLLGGGAVLGVRVWDRQHKVRLHLGPLTLAQYRLFLPVGTARPVLGRWMQQLLGDALAWDGQLVLCPAEVPPTRLGTRRGSGPRLGWESWLGARPHARPAQGLRIVGGDVRFQAGGGR</sequence>